<keyword evidence="13" id="KW-1185">Reference proteome</keyword>
<dbReference type="PANTHER" id="PTHR43804:SF3">
    <property type="entry name" value="PEPTIDE CHAIN RELEASE FACTOR 1-LIKE, MITOCHONDRIAL"/>
    <property type="match status" value="1"/>
</dbReference>
<feature type="coiled-coil region" evidence="11">
    <location>
        <begin position="71"/>
        <end position="113"/>
    </location>
</feature>
<evidence type="ECO:0000256" key="4">
    <source>
        <dbReference type="ARBA" id="ARBA00022917"/>
    </source>
</evidence>
<accession>A0A8B8TH69</accession>
<evidence type="ECO:0000256" key="10">
    <source>
        <dbReference type="ARBA" id="ARBA00082737"/>
    </source>
</evidence>
<dbReference type="PROSITE" id="PS00745">
    <property type="entry name" value="RF_PROK_I"/>
    <property type="match status" value="1"/>
</dbReference>
<evidence type="ECO:0000256" key="2">
    <source>
        <dbReference type="ARBA" id="ARBA00010835"/>
    </source>
</evidence>
<dbReference type="RefSeq" id="XP_032341103.1">
    <property type="nucleotide sequence ID" value="XM_032485212.1"/>
</dbReference>
<dbReference type="Gene3D" id="3.30.160.20">
    <property type="match status" value="1"/>
</dbReference>
<comment type="subcellular location">
    <subcellularLocation>
        <location evidence="1">Mitochondrion</location>
    </subcellularLocation>
</comment>
<dbReference type="GeneID" id="102521500"/>
<comment type="function">
    <text evidence="8">Mitochondrial peptide chain release factor that directs the termination of translation in response to the peptide chain termination codons UAA and UAG.</text>
</comment>
<dbReference type="FunFam" id="3.30.70.1660:FF:000011">
    <property type="entry name" value="Peptide chain release factor 1-like, mitochondrial"/>
    <property type="match status" value="1"/>
</dbReference>
<dbReference type="SMART" id="SM00937">
    <property type="entry name" value="PCRF"/>
    <property type="match status" value="1"/>
</dbReference>
<keyword evidence="4" id="KW-0648">Protein biosynthesis</keyword>
<dbReference type="FunFam" id="3.30.160.20:FF:000004">
    <property type="entry name" value="Peptide chain release factor 1"/>
    <property type="match status" value="1"/>
</dbReference>
<evidence type="ECO:0000256" key="7">
    <source>
        <dbReference type="ARBA" id="ARBA00023128"/>
    </source>
</evidence>
<dbReference type="Gene3D" id="3.30.70.1660">
    <property type="match status" value="1"/>
</dbReference>
<evidence type="ECO:0000256" key="9">
    <source>
        <dbReference type="ARBA" id="ARBA00070847"/>
    </source>
</evidence>
<keyword evidence="3" id="KW-0488">Methylation</keyword>
<dbReference type="InterPro" id="IPR000352">
    <property type="entry name" value="Pep_chain_release_fac_I"/>
</dbReference>
<dbReference type="InterPro" id="IPR045853">
    <property type="entry name" value="Pep_chain_release_fac_I_sf"/>
</dbReference>
<reference evidence="14" key="1">
    <citation type="submission" date="2025-08" db="UniProtKB">
        <authorList>
            <consortium name="RefSeq"/>
        </authorList>
    </citation>
    <scope>IDENTIFICATION</scope>
    <source>
        <tissue evidence="14">Ear skin</tissue>
    </source>
</reference>
<evidence type="ECO:0000313" key="14">
    <source>
        <dbReference type="RefSeq" id="XP_032341103.1"/>
    </source>
</evidence>
<dbReference type="FunFam" id="3.30.70.1660:FF:000004">
    <property type="entry name" value="Peptide chain release factor 1"/>
    <property type="match status" value="1"/>
</dbReference>
<proteinExistence type="inferred from homology"/>
<keyword evidence="5" id="KW-0809">Transit peptide</keyword>
<evidence type="ECO:0000256" key="11">
    <source>
        <dbReference type="SAM" id="Coils"/>
    </source>
</evidence>
<evidence type="ECO:0000256" key="8">
    <source>
        <dbReference type="ARBA" id="ARBA00055528"/>
    </source>
</evidence>
<evidence type="ECO:0000256" key="5">
    <source>
        <dbReference type="ARBA" id="ARBA00022946"/>
    </source>
</evidence>
<dbReference type="Proteomes" id="UP000694856">
    <property type="component" value="Chromosome 8"/>
</dbReference>
<dbReference type="PANTHER" id="PTHR43804">
    <property type="entry name" value="LD18447P"/>
    <property type="match status" value="1"/>
</dbReference>
<dbReference type="GO" id="GO:0070126">
    <property type="term" value="P:mitochondrial translational termination"/>
    <property type="evidence" value="ECO:0007669"/>
    <property type="project" value="UniProtKB-ARBA"/>
</dbReference>
<dbReference type="Pfam" id="PF03462">
    <property type="entry name" value="PCRF"/>
    <property type="match status" value="1"/>
</dbReference>
<organism evidence="13 14">
    <name type="scientific">Camelus ferus</name>
    <name type="common">Wild bactrian camel</name>
    <name type="synonym">Camelus bactrianus ferus</name>
    <dbReference type="NCBI Taxonomy" id="419612"/>
    <lineage>
        <taxon>Eukaryota</taxon>
        <taxon>Metazoa</taxon>
        <taxon>Chordata</taxon>
        <taxon>Craniata</taxon>
        <taxon>Vertebrata</taxon>
        <taxon>Euteleostomi</taxon>
        <taxon>Mammalia</taxon>
        <taxon>Eutheria</taxon>
        <taxon>Laurasiatheria</taxon>
        <taxon>Artiodactyla</taxon>
        <taxon>Tylopoda</taxon>
        <taxon>Camelidae</taxon>
        <taxon>Camelus</taxon>
    </lineage>
</organism>
<name>A0A8B8TH69_CAMFR</name>
<protein>
    <recommendedName>
        <fullName evidence="9">Peptide chain release factor 1-like, mitochondrial</fullName>
    </recommendedName>
    <alternativeName>
        <fullName evidence="10">Mitochondrial translational release factor 1-like</fullName>
    </alternativeName>
</protein>
<dbReference type="Pfam" id="PF00472">
    <property type="entry name" value="RF-1"/>
    <property type="match status" value="1"/>
</dbReference>
<evidence type="ECO:0000259" key="12">
    <source>
        <dbReference type="PROSITE" id="PS00745"/>
    </source>
</evidence>
<feature type="domain" description="Prokaryotic-type class I peptide chain release factors" evidence="12">
    <location>
        <begin position="245"/>
        <end position="261"/>
    </location>
</feature>
<dbReference type="NCBIfam" id="NF001859">
    <property type="entry name" value="PRK00591.1"/>
    <property type="match status" value="1"/>
</dbReference>
<keyword evidence="6 11" id="KW-0175">Coiled coil</keyword>
<dbReference type="InterPro" id="IPR050057">
    <property type="entry name" value="Prokaryotic/Mito_RF"/>
</dbReference>
<comment type="similarity">
    <text evidence="2">Belongs to the prokaryotic/mitochondrial release factor family.</text>
</comment>
<evidence type="ECO:0000256" key="6">
    <source>
        <dbReference type="ARBA" id="ARBA00023054"/>
    </source>
</evidence>
<keyword evidence="7" id="KW-0496">Mitochondrion</keyword>
<evidence type="ECO:0000313" key="13">
    <source>
        <dbReference type="Proteomes" id="UP000694856"/>
    </source>
</evidence>
<dbReference type="GO" id="GO:0016149">
    <property type="term" value="F:translation release factor activity, codon specific"/>
    <property type="evidence" value="ECO:0007669"/>
    <property type="project" value="UniProtKB-ARBA"/>
</dbReference>
<dbReference type="CTD" id="54516"/>
<dbReference type="SUPFAM" id="SSF75620">
    <property type="entry name" value="Release factor"/>
    <property type="match status" value="1"/>
</dbReference>
<evidence type="ECO:0000256" key="3">
    <source>
        <dbReference type="ARBA" id="ARBA00022481"/>
    </source>
</evidence>
<dbReference type="Gene3D" id="6.10.140.1950">
    <property type="match status" value="1"/>
</dbReference>
<evidence type="ECO:0000256" key="1">
    <source>
        <dbReference type="ARBA" id="ARBA00004173"/>
    </source>
</evidence>
<gene>
    <name evidence="14" type="primary">MTRF1L</name>
</gene>
<dbReference type="InterPro" id="IPR005139">
    <property type="entry name" value="PCRF"/>
</dbReference>
<dbReference type="GO" id="GO:0005739">
    <property type="term" value="C:mitochondrion"/>
    <property type="evidence" value="ECO:0007669"/>
    <property type="project" value="UniProtKB-SubCell"/>
</dbReference>
<dbReference type="AlphaFoldDB" id="A0A8B8TH69"/>
<sequence>MRSRLLLSAARGFWALRAAGPARRHVSCCSLPVEELFARGGPLRTFLERQVGSEAQLRVRGTELVAVAKLLSQKEQELQETEHLLHDENEDLRKLAENEITSCQKEIAQLKHQIILLLVPSEEADESDLILEVTAGVGGQEAMLFTSEVFAMYQQYATFKRWHFETLEYFPSETGGLRHASASIGGSEAYKHMKFEGGVHRVQRVPKTEKQGRIHTSTMTVAILPQPTEINLVINPKDLRIDTKRASGAGGQHVNTTDSAVRIVHLPTGIVSECQQERSQLKNREMAMKKLRAKLYSLHLEEETTKRYNARKIQVKIGTKGRSEKIRTYNFPQNRVTDHRINKSLHDLETFMQGKYLLDELVQSLKDYANYESLVELISKKV</sequence>